<sequence>MGEINDDKLIGQDVQKMLKNALYKEMSDISNNFPDDSINTLKTESERILNYCKCSKENFRKLSSARLQEIEEKTNQKYVYVEVEK</sequence>
<organism evidence="1 2">
    <name type="scientific">Plasmodium ovale</name>
    <name type="common">malaria parasite P. ovale</name>
    <dbReference type="NCBI Taxonomy" id="36330"/>
    <lineage>
        <taxon>Eukaryota</taxon>
        <taxon>Sar</taxon>
        <taxon>Alveolata</taxon>
        <taxon>Apicomplexa</taxon>
        <taxon>Aconoidasida</taxon>
        <taxon>Haemosporida</taxon>
        <taxon>Plasmodiidae</taxon>
        <taxon>Plasmodium</taxon>
        <taxon>Plasmodium (Plasmodium)</taxon>
    </lineage>
</organism>
<gene>
    <name evidence="1" type="primary">PowCR01_000058200</name>
    <name evidence="1" type="ORF">POWCR01_000058200</name>
</gene>
<dbReference type="Proteomes" id="UP000243200">
    <property type="component" value="Unassembled WGS sequence"/>
</dbReference>
<accession>A0A1C3KGJ3</accession>
<dbReference type="VEuPathDB" id="PlasmoDB:POWCR01_000058200"/>
<name>A0A1C3KGJ3_PLAOA</name>
<evidence type="ECO:0000313" key="2">
    <source>
        <dbReference type="Proteomes" id="UP000243200"/>
    </source>
</evidence>
<evidence type="ECO:0000313" key="1">
    <source>
        <dbReference type="EMBL" id="SBT72817.1"/>
    </source>
</evidence>
<dbReference type="AlphaFoldDB" id="A0A1C3KGJ3"/>
<proteinExistence type="predicted"/>
<protein>
    <submittedName>
        <fullName evidence="1">Uncharacterized protein</fullName>
    </submittedName>
</protein>
<dbReference type="EMBL" id="FLRJ01000160">
    <property type="protein sequence ID" value="SBT72817.1"/>
    <property type="molecule type" value="Genomic_DNA"/>
</dbReference>
<reference evidence="1 2" key="1">
    <citation type="submission" date="2016-06" db="EMBL/GenBank/DDBJ databases">
        <authorList>
            <consortium name="Pathogen Informatics"/>
        </authorList>
    </citation>
    <scope>NUCLEOTIDE SEQUENCE [LARGE SCALE GENOMIC DNA]</scope>
</reference>